<protein>
    <recommendedName>
        <fullName evidence="1">STAS domain-containing protein</fullName>
    </recommendedName>
</protein>
<keyword evidence="3" id="KW-1185">Reference proteome</keyword>
<dbReference type="GO" id="GO:0043856">
    <property type="term" value="F:anti-sigma factor antagonist activity"/>
    <property type="evidence" value="ECO:0007669"/>
    <property type="project" value="TreeGrafter"/>
</dbReference>
<name>A0AA48GNQ9_9BACT</name>
<dbReference type="PANTHER" id="PTHR33495">
    <property type="entry name" value="ANTI-SIGMA FACTOR ANTAGONIST TM_1081-RELATED-RELATED"/>
    <property type="match status" value="1"/>
</dbReference>
<evidence type="ECO:0000313" key="3">
    <source>
        <dbReference type="Proteomes" id="UP001228113"/>
    </source>
</evidence>
<gene>
    <name evidence="2" type="ORF">METESE_14390</name>
</gene>
<dbReference type="InterPro" id="IPR036513">
    <property type="entry name" value="STAS_dom_sf"/>
</dbReference>
<dbReference type="CDD" id="cd07043">
    <property type="entry name" value="STAS_anti-anti-sigma_factors"/>
    <property type="match status" value="1"/>
</dbReference>
<organism evidence="2 3">
    <name type="scientific">Mesoterricola sediminis</name>
    <dbReference type="NCBI Taxonomy" id="2927980"/>
    <lineage>
        <taxon>Bacteria</taxon>
        <taxon>Pseudomonadati</taxon>
        <taxon>Acidobacteriota</taxon>
        <taxon>Holophagae</taxon>
        <taxon>Holophagales</taxon>
        <taxon>Holophagaceae</taxon>
        <taxon>Mesoterricola</taxon>
    </lineage>
</organism>
<evidence type="ECO:0000259" key="1">
    <source>
        <dbReference type="PROSITE" id="PS50801"/>
    </source>
</evidence>
<evidence type="ECO:0000313" key="2">
    <source>
        <dbReference type="EMBL" id="BDU76481.1"/>
    </source>
</evidence>
<dbReference type="InterPro" id="IPR002645">
    <property type="entry name" value="STAS_dom"/>
</dbReference>
<reference evidence="2" key="1">
    <citation type="journal article" date="2023" name="Int. J. Syst. Evol. Microbiol.">
        <title>Mesoterricola silvestris gen. nov., sp. nov., Mesoterricola sediminis sp. nov., Geothrix oryzae sp. nov., Geothrix edaphica sp. nov., Geothrix rubra sp. nov., and Geothrix limicola sp. nov., six novel members of Acidobacteriota isolated from soils.</title>
        <authorList>
            <person name="Itoh H."/>
            <person name="Sugisawa Y."/>
            <person name="Mise K."/>
            <person name="Xu Z."/>
            <person name="Kuniyasu M."/>
            <person name="Ushijima N."/>
            <person name="Kawano K."/>
            <person name="Kobayashi E."/>
            <person name="Shiratori Y."/>
            <person name="Masuda Y."/>
            <person name="Senoo K."/>
        </authorList>
    </citation>
    <scope>NUCLEOTIDE SEQUENCE</scope>
    <source>
        <strain evidence="2">W786</strain>
    </source>
</reference>
<feature type="domain" description="STAS" evidence="1">
    <location>
        <begin position="1"/>
        <end position="102"/>
    </location>
</feature>
<dbReference type="EMBL" id="AP027081">
    <property type="protein sequence ID" value="BDU76481.1"/>
    <property type="molecule type" value="Genomic_DNA"/>
</dbReference>
<dbReference type="Proteomes" id="UP001228113">
    <property type="component" value="Chromosome"/>
</dbReference>
<dbReference type="PROSITE" id="PS50801">
    <property type="entry name" value="STAS"/>
    <property type="match status" value="1"/>
</dbReference>
<accession>A0AA48GNQ9</accession>
<sequence length="102" mass="11011">MEARVERVDGVARVAFAGRLTFGALGAFRKATEPLLEDPGVAVIHLDLGGVSHMDASSLGMLLVLREKAEARGRELEISALAPCASVLLESVHFQRLFRIVK</sequence>
<dbReference type="Gene3D" id="3.30.750.24">
    <property type="entry name" value="STAS domain"/>
    <property type="match status" value="1"/>
</dbReference>
<dbReference type="RefSeq" id="WP_243335433.1">
    <property type="nucleotide sequence ID" value="NZ_AP027081.1"/>
</dbReference>
<dbReference type="AlphaFoldDB" id="A0AA48GNQ9"/>
<dbReference type="Pfam" id="PF01740">
    <property type="entry name" value="STAS"/>
    <property type="match status" value="1"/>
</dbReference>
<dbReference type="KEGG" id="msea:METESE_14390"/>
<proteinExistence type="predicted"/>
<dbReference type="SUPFAM" id="SSF52091">
    <property type="entry name" value="SpoIIaa-like"/>
    <property type="match status" value="1"/>
</dbReference>